<gene>
    <name evidence="17" type="primary">thiD</name>
    <name evidence="17" type="ORF">KC820_12260</name>
</gene>
<evidence type="ECO:0000313" key="18">
    <source>
        <dbReference type="Proteomes" id="UP000675431"/>
    </source>
</evidence>
<dbReference type="Pfam" id="PF08543">
    <property type="entry name" value="Phos_pyr_kin"/>
    <property type="match status" value="1"/>
</dbReference>
<keyword evidence="11" id="KW-0067">ATP-binding</keyword>
<evidence type="ECO:0000256" key="4">
    <source>
        <dbReference type="ARBA" id="ARBA00009879"/>
    </source>
</evidence>
<evidence type="ECO:0000256" key="13">
    <source>
        <dbReference type="ARBA" id="ARBA00037917"/>
    </source>
</evidence>
<dbReference type="InterPro" id="IPR029056">
    <property type="entry name" value="Ribokinase-like"/>
</dbReference>
<comment type="pathway">
    <text evidence="13">Cofactor biosynthesis; thiamine diphosphate biosynthesis; 4-amino-2-methyl-5-diphosphomethylpyrimidine from 5-amino-1-(5-phospho-D-ribosyl)imidazole: step 2/3.</text>
</comment>
<evidence type="ECO:0000256" key="10">
    <source>
        <dbReference type="ARBA" id="ARBA00022777"/>
    </source>
</evidence>
<comment type="similarity">
    <text evidence="4">Belongs to the ThiD family.</text>
</comment>
<keyword evidence="12" id="KW-0784">Thiamine biosynthesis</keyword>
<evidence type="ECO:0000256" key="6">
    <source>
        <dbReference type="ARBA" id="ARBA00012963"/>
    </source>
</evidence>
<evidence type="ECO:0000256" key="12">
    <source>
        <dbReference type="ARBA" id="ARBA00022977"/>
    </source>
</evidence>
<dbReference type="SUPFAM" id="SSF53613">
    <property type="entry name" value="Ribokinase-like"/>
    <property type="match status" value="1"/>
</dbReference>
<accession>A0A941CWE8</accession>
<dbReference type="PANTHER" id="PTHR20858:SF17">
    <property type="entry name" value="HYDROXYMETHYLPYRIMIDINE_PHOSPHOMETHYLPYRIMIDINE KINASE THI20-RELATED"/>
    <property type="match status" value="1"/>
</dbReference>
<comment type="catalytic activity">
    <reaction evidence="1">
        <text>4-amino-5-hydroxymethyl-2-methylpyrimidine + ATP = 4-amino-2-methyl-5-(phosphooxymethyl)pyrimidine + ADP + H(+)</text>
        <dbReference type="Rhea" id="RHEA:23096"/>
        <dbReference type="ChEBI" id="CHEBI:15378"/>
        <dbReference type="ChEBI" id="CHEBI:16892"/>
        <dbReference type="ChEBI" id="CHEBI:30616"/>
        <dbReference type="ChEBI" id="CHEBI:58354"/>
        <dbReference type="ChEBI" id="CHEBI:456216"/>
        <dbReference type="EC" id="2.7.1.49"/>
    </reaction>
</comment>
<evidence type="ECO:0000256" key="3">
    <source>
        <dbReference type="ARBA" id="ARBA00004769"/>
    </source>
</evidence>
<dbReference type="Proteomes" id="UP000675431">
    <property type="component" value="Unassembled WGS sequence"/>
</dbReference>
<dbReference type="InterPro" id="IPR013749">
    <property type="entry name" value="PM/HMP-P_kinase-1"/>
</dbReference>
<evidence type="ECO:0000256" key="2">
    <source>
        <dbReference type="ARBA" id="ARBA00000565"/>
    </source>
</evidence>
<dbReference type="GO" id="GO:0009228">
    <property type="term" value="P:thiamine biosynthetic process"/>
    <property type="evidence" value="ECO:0007669"/>
    <property type="project" value="UniProtKB-KW"/>
</dbReference>
<dbReference type="EMBL" id="JAGSIE010000044">
    <property type="protein sequence ID" value="MBR7554899.1"/>
    <property type="molecule type" value="Genomic_DNA"/>
</dbReference>
<dbReference type="GO" id="GO:0005829">
    <property type="term" value="C:cytosol"/>
    <property type="evidence" value="ECO:0007669"/>
    <property type="project" value="TreeGrafter"/>
</dbReference>
<evidence type="ECO:0000256" key="8">
    <source>
        <dbReference type="ARBA" id="ARBA00022679"/>
    </source>
</evidence>
<evidence type="ECO:0000259" key="16">
    <source>
        <dbReference type="Pfam" id="PF08543"/>
    </source>
</evidence>
<dbReference type="Gene3D" id="3.40.1190.20">
    <property type="match status" value="1"/>
</dbReference>
<keyword evidence="10 17" id="KW-0418">Kinase</keyword>
<dbReference type="FunFam" id="3.40.1190.20:FF:000003">
    <property type="entry name" value="Phosphomethylpyrimidine kinase ThiD"/>
    <property type="match status" value="1"/>
</dbReference>
<evidence type="ECO:0000256" key="15">
    <source>
        <dbReference type="ARBA" id="ARBA00043176"/>
    </source>
</evidence>
<comment type="catalytic activity">
    <reaction evidence="2">
        <text>4-amino-2-methyl-5-(phosphooxymethyl)pyrimidine + ATP = 4-amino-2-methyl-5-(diphosphooxymethyl)pyrimidine + ADP</text>
        <dbReference type="Rhea" id="RHEA:19893"/>
        <dbReference type="ChEBI" id="CHEBI:30616"/>
        <dbReference type="ChEBI" id="CHEBI:57841"/>
        <dbReference type="ChEBI" id="CHEBI:58354"/>
        <dbReference type="ChEBI" id="CHEBI:456216"/>
        <dbReference type="EC" id="2.7.4.7"/>
    </reaction>
</comment>
<name>A0A941CWE8_9BACI</name>
<dbReference type="PANTHER" id="PTHR20858">
    <property type="entry name" value="PHOSPHOMETHYLPYRIMIDINE KINASE"/>
    <property type="match status" value="1"/>
</dbReference>
<dbReference type="NCBIfam" id="TIGR00097">
    <property type="entry name" value="HMP-P_kinase"/>
    <property type="match status" value="1"/>
</dbReference>
<keyword evidence="8 17" id="KW-0808">Transferase</keyword>
<evidence type="ECO:0000256" key="14">
    <source>
        <dbReference type="ARBA" id="ARBA00042102"/>
    </source>
</evidence>
<evidence type="ECO:0000256" key="9">
    <source>
        <dbReference type="ARBA" id="ARBA00022741"/>
    </source>
</evidence>
<evidence type="ECO:0000256" key="1">
    <source>
        <dbReference type="ARBA" id="ARBA00000151"/>
    </source>
</evidence>
<evidence type="ECO:0000256" key="7">
    <source>
        <dbReference type="ARBA" id="ARBA00019161"/>
    </source>
</evidence>
<keyword evidence="18" id="KW-1185">Reference proteome</keyword>
<dbReference type="CDD" id="cd01169">
    <property type="entry name" value="HMPP_kinase"/>
    <property type="match status" value="1"/>
</dbReference>
<dbReference type="EC" id="2.7.4.7" evidence="6"/>
<protein>
    <recommendedName>
        <fullName evidence="7">Hydroxymethylpyrimidine/phosphomethylpyrimidine kinase</fullName>
        <ecNumber evidence="5">2.7.1.49</ecNumber>
        <ecNumber evidence="6">2.7.4.7</ecNumber>
    </recommendedName>
    <alternativeName>
        <fullName evidence="14">Hydroxymethylpyrimidine kinase</fullName>
    </alternativeName>
    <alternativeName>
        <fullName evidence="15">Hydroxymethylpyrimidine phosphate kinase</fullName>
    </alternativeName>
</protein>
<feature type="domain" description="Pyridoxamine kinase/Phosphomethylpyrimidine kinase" evidence="16">
    <location>
        <begin position="16"/>
        <end position="258"/>
    </location>
</feature>
<evidence type="ECO:0000256" key="11">
    <source>
        <dbReference type="ARBA" id="ARBA00022840"/>
    </source>
</evidence>
<evidence type="ECO:0000313" key="17">
    <source>
        <dbReference type="EMBL" id="MBR7554899.1"/>
    </source>
</evidence>
<sequence>MKHPSRAMTIAGSSAGGSAGIQADLKTFQELDVYGMSIITAIVGRHPKTEKNVHAISLEAIEAQFSTAIKQVGVDGIKTGMLFSKEVIELVASLIESAPINHLVVDPVMIGKMNSKLLKDDAIEVLKKYLIPLATIITPNIPEASVLLDHRSISTVDEMKKAAIDLQQLGSKNILIKGGRLEGPAVDVLFDGTHLTTFEAPRIDTVNTSGAGCSYSAAIAAQLTKEKDVDEAVLEAKQYITTAIEYSFSYTDVVGPTNHAAKRNYGNAYDINVKTEKI</sequence>
<dbReference type="EC" id="2.7.1.49" evidence="5"/>
<dbReference type="AlphaFoldDB" id="A0A941CWE8"/>
<dbReference type="GO" id="GO:0005524">
    <property type="term" value="F:ATP binding"/>
    <property type="evidence" value="ECO:0007669"/>
    <property type="project" value="UniProtKB-KW"/>
</dbReference>
<reference evidence="17 18" key="1">
    <citation type="submission" date="2021-04" db="EMBL/GenBank/DDBJ databases">
        <title>Allobacillus sp. nov. SKP8-2 isolated from shrimp paste.</title>
        <authorList>
            <person name="Tanasupawat S."/>
            <person name="Yiamsombat S."/>
            <person name="Kanchanasin P."/>
            <person name="Kuncharoen N."/>
        </authorList>
    </citation>
    <scope>NUCLEOTIDE SEQUENCE [LARGE SCALE GENOMIC DNA]</scope>
    <source>
        <strain evidence="17 18">SKP8-2</strain>
    </source>
</reference>
<dbReference type="InterPro" id="IPR004399">
    <property type="entry name" value="HMP/HMP-P_kinase_dom"/>
</dbReference>
<evidence type="ECO:0000256" key="5">
    <source>
        <dbReference type="ARBA" id="ARBA00012135"/>
    </source>
</evidence>
<dbReference type="GO" id="GO:0008972">
    <property type="term" value="F:phosphomethylpyrimidine kinase activity"/>
    <property type="evidence" value="ECO:0007669"/>
    <property type="project" value="UniProtKB-EC"/>
</dbReference>
<keyword evidence="9" id="KW-0547">Nucleotide-binding</keyword>
<comment type="caution">
    <text evidence="17">The sequence shown here is derived from an EMBL/GenBank/DDBJ whole genome shotgun (WGS) entry which is preliminary data.</text>
</comment>
<dbReference type="RefSeq" id="WP_212371439.1">
    <property type="nucleotide sequence ID" value="NZ_JAGSIE010000044.1"/>
</dbReference>
<organism evidence="17 18">
    <name type="scientific">Allobacillus saliphilus</name>
    <dbReference type="NCBI Taxonomy" id="2912308"/>
    <lineage>
        <taxon>Bacteria</taxon>
        <taxon>Bacillati</taxon>
        <taxon>Bacillota</taxon>
        <taxon>Bacilli</taxon>
        <taxon>Bacillales</taxon>
        <taxon>Bacillaceae</taxon>
        <taxon>Allobacillus</taxon>
    </lineage>
</organism>
<dbReference type="GO" id="GO:0008902">
    <property type="term" value="F:hydroxymethylpyrimidine kinase activity"/>
    <property type="evidence" value="ECO:0007669"/>
    <property type="project" value="UniProtKB-EC"/>
</dbReference>
<comment type="pathway">
    <text evidence="3">Cofactor biosynthesis; thiamine diphosphate biosynthesis; 4-amino-2-methyl-5-diphosphomethylpyrimidine from 5-amino-1-(5-phospho-D-ribosyl)imidazole: step 3/3.</text>
</comment>
<proteinExistence type="inferred from homology"/>